<dbReference type="EMBL" id="LPWF01000026">
    <property type="protein sequence ID" value="ODR97419.1"/>
    <property type="molecule type" value="Genomic_DNA"/>
</dbReference>
<organism evidence="1 2">
    <name type="scientific">Methyloceanibacter superfactus</name>
    <dbReference type="NCBI Taxonomy" id="1774969"/>
    <lineage>
        <taxon>Bacteria</taxon>
        <taxon>Pseudomonadati</taxon>
        <taxon>Pseudomonadota</taxon>
        <taxon>Alphaproteobacteria</taxon>
        <taxon>Hyphomicrobiales</taxon>
        <taxon>Hyphomicrobiaceae</taxon>
        <taxon>Methyloceanibacter</taxon>
    </lineage>
</organism>
<proteinExistence type="predicted"/>
<dbReference type="Proteomes" id="UP000094472">
    <property type="component" value="Unassembled WGS sequence"/>
</dbReference>
<keyword evidence="2" id="KW-1185">Reference proteome</keyword>
<comment type="caution">
    <text evidence="1">The sequence shown here is derived from an EMBL/GenBank/DDBJ whole genome shotgun (WGS) entry which is preliminary data.</text>
</comment>
<sequence>MLEGATDIRSQQSRNGTLRHYLEHAKIRENYLVVPDKMPIAGQPRFVFLFYNQNALTYSCNMLEYIVTISVNMD</sequence>
<gene>
    <name evidence="1" type="ORF">AUC69_12475</name>
</gene>
<reference evidence="1 2" key="1">
    <citation type="journal article" date="2016" name="Environ. Microbiol.">
        <title>New Methyloceanibacter diversity from North Sea sediments includes methanotroph containing solely the soluble methane monooxygenase.</title>
        <authorList>
            <person name="Vekeman B."/>
            <person name="Kerckhof F.M."/>
            <person name="Cremers G."/>
            <person name="de Vos P."/>
            <person name="Vandamme P."/>
            <person name="Boon N."/>
            <person name="Op den Camp H.J."/>
            <person name="Heylen K."/>
        </authorList>
    </citation>
    <scope>NUCLEOTIDE SEQUENCE [LARGE SCALE GENOMIC DNA]</scope>
    <source>
        <strain evidence="1 2">R-67175</strain>
    </source>
</reference>
<evidence type="ECO:0000313" key="1">
    <source>
        <dbReference type="EMBL" id="ODR97419.1"/>
    </source>
</evidence>
<accession>A0A1E3VV84</accession>
<name>A0A1E3VV84_9HYPH</name>
<protein>
    <submittedName>
        <fullName evidence="1">Uncharacterized protein</fullName>
    </submittedName>
</protein>
<dbReference type="AlphaFoldDB" id="A0A1E3VV84"/>
<evidence type="ECO:0000313" key="2">
    <source>
        <dbReference type="Proteomes" id="UP000094472"/>
    </source>
</evidence>